<evidence type="ECO:0000313" key="1">
    <source>
        <dbReference type="EMBL" id="KAI4859727.1"/>
    </source>
</evidence>
<keyword evidence="2" id="KW-1185">Reference proteome</keyword>
<gene>
    <name evidence="1" type="ORF">F4820DRAFT_462252</name>
</gene>
<evidence type="ECO:0000313" key="2">
    <source>
        <dbReference type="Proteomes" id="UP001497700"/>
    </source>
</evidence>
<proteinExistence type="predicted"/>
<dbReference type="Proteomes" id="UP001497700">
    <property type="component" value="Unassembled WGS sequence"/>
</dbReference>
<sequence length="337" mass="37714">MAFRDEGAPGAIPKSNVELIDTLASAADVDPREFASICSRDAIWHAVRGGWNPGAWTMEMAFVGGGRYGPNDILKEVPNHYLRDHLMDYINTDLEEGKREHARRAVFSDLGASEVLEYAALIAKQRAGEEEWERKEHIADDILGDRNVRSQNEVDHVWEQAVVMDRIDVTIDMTPQPGFVSRTYTYQKVTGSVKKQGSKPTPDELELDVGTQIDRNCDQIRAMIKVFTLQGDWTVDQFRLALGHISRSQLTSFLDKRGPKNGIHTQAFELGWEFFKKRELLGIPNAPPLQHALENRAALQERDPNRGQKRSSIGGEGQPAKHTKVALSGDKSVSMNA</sequence>
<dbReference type="EMBL" id="MU393616">
    <property type="protein sequence ID" value="KAI4859727.1"/>
    <property type="molecule type" value="Genomic_DNA"/>
</dbReference>
<organism evidence="1 2">
    <name type="scientific">Hypoxylon rubiginosum</name>
    <dbReference type="NCBI Taxonomy" id="110542"/>
    <lineage>
        <taxon>Eukaryota</taxon>
        <taxon>Fungi</taxon>
        <taxon>Dikarya</taxon>
        <taxon>Ascomycota</taxon>
        <taxon>Pezizomycotina</taxon>
        <taxon>Sordariomycetes</taxon>
        <taxon>Xylariomycetidae</taxon>
        <taxon>Xylariales</taxon>
        <taxon>Hypoxylaceae</taxon>
        <taxon>Hypoxylon</taxon>
    </lineage>
</organism>
<comment type="caution">
    <text evidence="1">The sequence shown here is derived from an EMBL/GenBank/DDBJ whole genome shotgun (WGS) entry which is preliminary data.</text>
</comment>
<protein>
    <submittedName>
        <fullName evidence="1">Uncharacterized protein</fullName>
    </submittedName>
</protein>
<name>A0ACB9YKL5_9PEZI</name>
<reference evidence="1 2" key="1">
    <citation type="journal article" date="2022" name="New Phytol.">
        <title>Ecological generalism drives hyperdiversity of secondary metabolite gene clusters in xylarialean endophytes.</title>
        <authorList>
            <person name="Franco M.E.E."/>
            <person name="Wisecaver J.H."/>
            <person name="Arnold A.E."/>
            <person name="Ju Y.M."/>
            <person name="Slot J.C."/>
            <person name="Ahrendt S."/>
            <person name="Moore L.P."/>
            <person name="Eastman K.E."/>
            <person name="Scott K."/>
            <person name="Konkel Z."/>
            <person name="Mondo S.J."/>
            <person name="Kuo A."/>
            <person name="Hayes R.D."/>
            <person name="Haridas S."/>
            <person name="Andreopoulos B."/>
            <person name="Riley R."/>
            <person name="LaButti K."/>
            <person name="Pangilinan J."/>
            <person name="Lipzen A."/>
            <person name="Amirebrahimi M."/>
            <person name="Yan J."/>
            <person name="Adam C."/>
            <person name="Keymanesh K."/>
            <person name="Ng V."/>
            <person name="Louie K."/>
            <person name="Northen T."/>
            <person name="Drula E."/>
            <person name="Henrissat B."/>
            <person name="Hsieh H.M."/>
            <person name="Youens-Clark K."/>
            <person name="Lutzoni F."/>
            <person name="Miadlikowska J."/>
            <person name="Eastwood D.C."/>
            <person name="Hamelin R.C."/>
            <person name="Grigoriev I.V."/>
            <person name="U'Ren J.M."/>
        </authorList>
    </citation>
    <scope>NUCLEOTIDE SEQUENCE [LARGE SCALE GENOMIC DNA]</scope>
    <source>
        <strain evidence="1 2">CBS 119005</strain>
    </source>
</reference>
<accession>A0ACB9YKL5</accession>